<proteinExistence type="predicted"/>
<feature type="non-terminal residue" evidence="2">
    <location>
        <position position="1"/>
    </location>
</feature>
<feature type="region of interest" description="Disordered" evidence="1">
    <location>
        <begin position="1"/>
        <end position="20"/>
    </location>
</feature>
<organism evidence="2 3">
    <name type="scientific">Staurois parvus</name>
    <dbReference type="NCBI Taxonomy" id="386267"/>
    <lineage>
        <taxon>Eukaryota</taxon>
        <taxon>Metazoa</taxon>
        <taxon>Chordata</taxon>
        <taxon>Craniata</taxon>
        <taxon>Vertebrata</taxon>
        <taxon>Euteleostomi</taxon>
        <taxon>Amphibia</taxon>
        <taxon>Batrachia</taxon>
        <taxon>Anura</taxon>
        <taxon>Neobatrachia</taxon>
        <taxon>Ranoidea</taxon>
        <taxon>Ranidae</taxon>
        <taxon>Staurois</taxon>
    </lineage>
</organism>
<accession>A0ABN9F704</accession>
<dbReference type="EMBL" id="CATNWA010016457">
    <property type="protein sequence ID" value="CAI9592829.1"/>
    <property type="molecule type" value="Genomic_DNA"/>
</dbReference>
<evidence type="ECO:0000256" key="1">
    <source>
        <dbReference type="SAM" id="MobiDB-lite"/>
    </source>
</evidence>
<evidence type="ECO:0000313" key="2">
    <source>
        <dbReference type="EMBL" id="CAI9592829.1"/>
    </source>
</evidence>
<sequence>SPRVPRGGREGVSSQRRRADLSCTCPLSGAAKARNRKLETGTRLHNEAWSAGAAAPSIICPRRSPHRNFSSHLVSGRVAFSSPAIQYTI</sequence>
<protein>
    <submittedName>
        <fullName evidence="2">Uncharacterized protein</fullName>
    </submittedName>
</protein>
<name>A0ABN9F704_9NEOB</name>
<gene>
    <name evidence="2" type="ORF">SPARVUS_LOCUS11432450</name>
</gene>
<evidence type="ECO:0000313" key="3">
    <source>
        <dbReference type="Proteomes" id="UP001162483"/>
    </source>
</evidence>
<feature type="non-terminal residue" evidence="2">
    <location>
        <position position="89"/>
    </location>
</feature>
<comment type="caution">
    <text evidence="2">The sequence shown here is derived from an EMBL/GenBank/DDBJ whole genome shotgun (WGS) entry which is preliminary data.</text>
</comment>
<dbReference type="Proteomes" id="UP001162483">
    <property type="component" value="Unassembled WGS sequence"/>
</dbReference>
<reference evidence="2" key="1">
    <citation type="submission" date="2023-05" db="EMBL/GenBank/DDBJ databases">
        <authorList>
            <person name="Stuckert A."/>
        </authorList>
    </citation>
    <scope>NUCLEOTIDE SEQUENCE</scope>
</reference>
<keyword evidence="3" id="KW-1185">Reference proteome</keyword>